<evidence type="ECO:0000256" key="3">
    <source>
        <dbReference type="ARBA" id="ARBA00022692"/>
    </source>
</evidence>
<keyword evidence="4" id="KW-1133">Transmembrane helix</keyword>
<comment type="subcellular location">
    <subcellularLocation>
        <location evidence="1">Membrane</location>
        <topology evidence="1">Single-pass membrane protein</topology>
    </subcellularLocation>
</comment>
<organism evidence="7 8">
    <name type="scientific">Pragia fontium</name>
    <dbReference type="NCBI Taxonomy" id="82985"/>
    <lineage>
        <taxon>Bacteria</taxon>
        <taxon>Pseudomonadati</taxon>
        <taxon>Pseudomonadota</taxon>
        <taxon>Gammaproteobacteria</taxon>
        <taxon>Enterobacterales</taxon>
        <taxon>Budviciaceae</taxon>
        <taxon>Pragia</taxon>
    </lineage>
</organism>
<protein>
    <recommendedName>
        <fullName evidence="9">LemA family</fullName>
    </recommendedName>
</protein>
<dbReference type="PANTHER" id="PTHR34478:SF1">
    <property type="entry name" value="PROTEIN LEMA"/>
    <property type="match status" value="1"/>
</dbReference>
<dbReference type="SUPFAM" id="SSF140478">
    <property type="entry name" value="LemA-like"/>
    <property type="match status" value="1"/>
</dbReference>
<comment type="similarity">
    <text evidence="2">Belongs to the LemA family.</text>
</comment>
<sequence length="186" mass="21366">MNLLISIVIIAVLVLLIIRYLISIYNKIVILNNYVEKAFANIDVLLKQRANEIPELINIAETAMAHQSELFLQLAQMRSRYLNSRQSEQKVRLANQTDHLLKQILMIAEGYPELTALHNLTELQKRLTQLENKIADRREFFNESITLYNVGIQAFPNIIFAKLLGYHTKSLLNISVGEKEYAGITL</sequence>
<evidence type="ECO:0000256" key="5">
    <source>
        <dbReference type="ARBA" id="ARBA00023136"/>
    </source>
</evidence>
<accession>A0ABQ5LKF0</accession>
<reference evidence="7" key="1">
    <citation type="submission" date="2022-06" db="EMBL/GenBank/DDBJ databases">
        <title>Draft genome sequences of Pragia fontium str. JCM24417.</title>
        <authorList>
            <person name="Wakabayashi Y."/>
            <person name="Kojima K."/>
        </authorList>
    </citation>
    <scope>NUCLEOTIDE SEQUENCE</scope>
    <source>
        <strain evidence="7">JCM 24417</strain>
    </source>
</reference>
<dbReference type="EMBL" id="BRLJ01000006">
    <property type="protein sequence ID" value="GKX63724.1"/>
    <property type="molecule type" value="Genomic_DNA"/>
</dbReference>
<name>A0ABQ5LKF0_9GAMM</name>
<evidence type="ECO:0000256" key="4">
    <source>
        <dbReference type="ARBA" id="ARBA00022989"/>
    </source>
</evidence>
<dbReference type="RefSeq" id="WP_126468220.1">
    <property type="nucleotide sequence ID" value="NZ_BRLJ01000006.1"/>
</dbReference>
<evidence type="ECO:0000313" key="7">
    <source>
        <dbReference type="EMBL" id="GKX63724.1"/>
    </source>
</evidence>
<evidence type="ECO:0000256" key="1">
    <source>
        <dbReference type="ARBA" id="ARBA00004167"/>
    </source>
</evidence>
<feature type="coiled-coil region" evidence="6">
    <location>
        <begin position="113"/>
        <end position="140"/>
    </location>
</feature>
<evidence type="ECO:0008006" key="9">
    <source>
        <dbReference type="Google" id="ProtNLM"/>
    </source>
</evidence>
<evidence type="ECO:0000256" key="6">
    <source>
        <dbReference type="SAM" id="Coils"/>
    </source>
</evidence>
<dbReference type="PANTHER" id="PTHR34478">
    <property type="entry name" value="PROTEIN LEMA"/>
    <property type="match status" value="1"/>
</dbReference>
<proteinExistence type="inferred from homology"/>
<dbReference type="Gene3D" id="1.20.1440.20">
    <property type="entry name" value="LemA-like domain"/>
    <property type="match status" value="1"/>
</dbReference>
<gene>
    <name evidence="7" type="ORF">SOASR032_22930</name>
</gene>
<dbReference type="Pfam" id="PF04011">
    <property type="entry name" value="LemA"/>
    <property type="match status" value="1"/>
</dbReference>
<dbReference type="InterPro" id="IPR023353">
    <property type="entry name" value="LemA-like_dom_sf"/>
</dbReference>
<keyword evidence="3" id="KW-0812">Transmembrane</keyword>
<evidence type="ECO:0000256" key="2">
    <source>
        <dbReference type="ARBA" id="ARBA00008854"/>
    </source>
</evidence>
<keyword evidence="6" id="KW-0175">Coiled coil</keyword>
<evidence type="ECO:0000313" key="8">
    <source>
        <dbReference type="Proteomes" id="UP001059610"/>
    </source>
</evidence>
<comment type="caution">
    <text evidence="7">The sequence shown here is derived from an EMBL/GenBank/DDBJ whole genome shotgun (WGS) entry which is preliminary data.</text>
</comment>
<dbReference type="Proteomes" id="UP001059610">
    <property type="component" value="Unassembled WGS sequence"/>
</dbReference>
<keyword evidence="5" id="KW-0472">Membrane</keyword>
<dbReference type="InterPro" id="IPR007156">
    <property type="entry name" value="MamQ_LemA"/>
</dbReference>
<keyword evidence="8" id="KW-1185">Reference proteome</keyword>